<accession>A0A6B2L198</accession>
<dbReference type="Gene3D" id="3.40.50.11210">
    <property type="entry name" value="Rap/Ran-GAP"/>
    <property type="match status" value="1"/>
</dbReference>
<feature type="region of interest" description="Disordered" evidence="2">
    <location>
        <begin position="347"/>
        <end position="368"/>
    </location>
</feature>
<reference evidence="4" key="1">
    <citation type="journal article" date="2020" name="J. Eukaryot. Microbiol.">
        <title>De novo Sequencing, Assembly and Annotation of the Transcriptome for the Free-Living Testate Amoeba Arcella intermedia.</title>
        <authorList>
            <person name="Ribeiro G.M."/>
            <person name="Porfirio-Sousa A.L."/>
            <person name="Maurer-Alcala X.X."/>
            <person name="Katz L.A."/>
            <person name="Lahr D.J.G."/>
        </authorList>
    </citation>
    <scope>NUCLEOTIDE SEQUENCE</scope>
</reference>
<dbReference type="Pfam" id="PF02145">
    <property type="entry name" value="Rap_GAP"/>
    <property type="match status" value="1"/>
</dbReference>
<dbReference type="InterPro" id="IPR000331">
    <property type="entry name" value="Rap/Ran_GAP_dom"/>
</dbReference>
<sequence>MGLDGDRKCVCVVSVLPEGITSDLPPGVAPGALRAVLTDKNSMDEFFISESSLKKKDAASSIELFLNRHCVENISFYSLPNEFCDDFAKFTQQHFKPVKTLKVGVLYAKPDQTLQQIFQNTPPPDNPFWKFMDTIASKIELNGWKKYTGDFGLVDQPSYYTEWKGIELMFHVAPLLNKEQHRQLIGNDIVFIIYYDSEAEQTFHPSPLSSLGIIPQVFCIVQAEEGPSYKLQFLQRTNIKMFDPVAPPRNHFFKTSEISDYLFTKLHNGYIMSTQCPPMNHLVSTPRKAFLEDFGEKYSKERLRRLRSKSKSTSRTKINQEIKHNSLRDEHISMRAKFATFGNEKNKVSPRCNDFETNPIPTPNKPLADFSEHAEVKLTTPLQPADQRASGEENVKVQPAPVLGRLQHFQTMLYNEYQNLPPLSSSQPLITEKYNPSQQPPSPAKDPLPLPGAYVSPRNEAVDKENCKPAEAVLSSGSTTKEVQVWFKTFMGGKFSDISQYFVEDDGFDLLGYTEDQFSRIIPDQRASLRLYNALKIYK</sequence>
<dbReference type="SUPFAM" id="SSF111347">
    <property type="entry name" value="Rap/Ran-GAP"/>
    <property type="match status" value="1"/>
</dbReference>
<dbReference type="GO" id="GO:0051056">
    <property type="term" value="P:regulation of small GTPase mediated signal transduction"/>
    <property type="evidence" value="ECO:0007669"/>
    <property type="project" value="InterPro"/>
</dbReference>
<evidence type="ECO:0000313" key="4">
    <source>
        <dbReference type="EMBL" id="NDV30681.1"/>
    </source>
</evidence>
<feature type="compositionally biased region" description="Polar residues" evidence="2">
    <location>
        <begin position="425"/>
        <end position="437"/>
    </location>
</feature>
<dbReference type="AlphaFoldDB" id="A0A6B2L198"/>
<protein>
    <recommendedName>
        <fullName evidence="3">Rap-GAP domain-containing protein</fullName>
    </recommendedName>
</protein>
<evidence type="ECO:0000256" key="2">
    <source>
        <dbReference type="SAM" id="MobiDB-lite"/>
    </source>
</evidence>
<evidence type="ECO:0000259" key="3">
    <source>
        <dbReference type="PROSITE" id="PS50085"/>
    </source>
</evidence>
<organism evidence="4">
    <name type="scientific">Arcella intermedia</name>
    <dbReference type="NCBI Taxonomy" id="1963864"/>
    <lineage>
        <taxon>Eukaryota</taxon>
        <taxon>Amoebozoa</taxon>
        <taxon>Tubulinea</taxon>
        <taxon>Elardia</taxon>
        <taxon>Arcellinida</taxon>
        <taxon>Sphaerothecina</taxon>
        <taxon>Arcellidae</taxon>
        <taxon>Arcella</taxon>
    </lineage>
</organism>
<evidence type="ECO:0000256" key="1">
    <source>
        <dbReference type="ARBA" id="ARBA00022468"/>
    </source>
</evidence>
<proteinExistence type="predicted"/>
<feature type="compositionally biased region" description="Pro residues" evidence="2">
    <location>
        <begin position="438"/>
        <end position="450"/>
    </location>
</feature>
<feature type="domain" description="Rap-GAP" evidence="3">
    <location>
        <begin position="89"/>
        <end position="294"/>
    </location>
</feature>
<feature type="region of interest" description="Disordered" evidence="2">
    <location>
        <begin position="425"/>
        <end position="463"/>
    </location>
</feature>
<dbReference type="GO" id="GO:0005096">
    <property type="term" value="F:GTPase activator activity"/>
    <property type="evidence" value="ECO:0007669"/>
    <property type="project" value="UniProtKB-KW"/>
</dbReference>
<dbReference type="EMBL" id="GIBP01001712">
    <property type="protein sequence ID" value="NDV30681.1"/>
    <property type="molecule type" value="Transcribed_RNA"/>
</dbReference>
<dbReference type="InterPro" id="IPR035974">
    <property type="entry name" value="Rap/Ran-GAP_sf"/>
</dbReference>
<name>A0A6B2L198_9EUKA</name>
<keyword evidence="1" id="KW-0343">GTPase activation</keyword>
<dbReference type="InterPro" id="IPR050989">
    <property type="entry name" value="Rap1_Ran_GAP"/>
</dbReference>
<dbReference type="PANTHER" id="PTHR15711">
    <property type="entry name" value="RAP GTPASE-ACTIVATING PROTEIN"/>
    <property type="match status" value="1"/>
</dbReference>
<dbReference type="PROSITE" id="PS50085">
    <property type="entry name" value="RAPGAP"/>
    <property type="match status" value="1"/>
</dbReference>